<evidence type="ECO:0000256" key="1">
    <source>
        <dbReference type="SAM" id="MobiDB-lite"/>
    </source>
</evidence>
<feature type="region of interest" description="Disordered" evidence="1">
    <location>
        <begin position="191"/>
        <end position="228"/>
    </location>
</feature>
<reference evidence="2 3" key="1">
    <citation type="submission" date="2018-01" db="EMBL/GenBank/DDBJ databases">
        <title>Arthrobacter sp. nov., from glaciers in China.</title>
        <authorList>
            <person name="Liu Q."/>
            <person name="Xin Y.-H."/>
        </authorList>
    </citation>
    <scope>NUCLEOTIDE SEQUENCE [LARGE SCALE GENOMIC DNA]</scope>
    <source>
        <strain evidence="2 3">HLT2-12-2</strain>
    </source>
</reference>
<evidence type="ECO:0000313" key="2">
    <source>
        <dbReference type="EMBL" id="POH72649.1"/>
    </source>
</evidence>
<accession>A0A2S3ZU87</accession>
<proteinExistence type="predicted"/>
<evidence type="ECO:0000313" key="3">
    <source>
        <dbReference type="Proteomes" id="UP000237061"/>
    </source>
</evidence>
<sequence>MNAMIQKFLALFSTTQHGQPESVETQHPHSGMPLASGAYLREFAQRLGLEVDDLSPAEQTELKVRLDKSMDFREENYGFLYHEVYQLGHGYSLADASRVSAQINSITEDPAARAFLDYRENAVAAEALMAAGSLLEKDGDDVAAARLFKLAEARRHRSSVLETNGTDVPVTEIVHEDAEVTETVALDVVAEGPAAPDRAPESGLAGLMEGPAQPAKPTQPTKAAKPAK</sequence>
<dbReference type="AlphaFoldDB" id="A0A2S3ZU87"/>
<organism evidence="2 3">
    <name type="scientific">Arthrobacter glacialis</name>
    <dbReference type="NCBI Taxonomy" id="1664"/>
    <lineage>
        <taxon>Bacteria</taxon>
        <taxon>Bacillati</taxon>
        <taxon>Actinomycetota</taxon>
        <taxon>Actinomycetes</taxon>
        <taxon>Micrococcales</taxon>
        <taxon>Micrococcaceae</taxon>
        <taxon>Arthrobacter</taxon>
    </lineage>
</organism>
<dbReference type="RefSeq" id="WP_103466628.1">
    <property type="nucleotide sequence ID" value="NZ_PPXC01000012.1"/>
</dbReference>
<keyword evidence="3" id="KW-1185">Reference proteome</keyword>
<comment type="caution">
    <text evidence="2">The sequence shown here is derived from an EMBL/GenBank/DDBJ whole genome shotgun (WGS) entry which is preliminary data.</text>
</comment>
<protein>
    <submittedName>
        <fullName evidence="2">Uncharacterized protein</fullName>
    </submittedName>
</protein>
<gene>
    <name evidence="2" type="ORF">CVS27_14860</name>
</gene>
<dbReference type="EMBL" id="PPXC01000012">
    <property type="protein sequence ID" value="POH72649.1"/>
    <property type="molecule type" value="Genomic_DNA"/>
</dbReference>
<name>A0A2S3ZU87_ARTGL</name>
<dbReference type="Proteomes" id="UP000237061">
    <property type="component" value="Unassembled WGS sequence"/>
</dbReference>